<reference evidence="1 2" key="2">
    <citation type="journal article" date="2011" name="ISME J.">
        <title>RNA-seq reveals cooperative metabolic interactions between two termite-gut spirochete species in co-culture.</title>
        <authorList>
            <person name="Rosenthal A.Z."/>
            <person name="Matson E.G."/>
            <person name="Eldar A."/>
            <person name="Leadbetter J.R."/>
        </authorList>
    </citation>
    <scope>NUCLEOTIDE SEQUENCE [LARGE SCALE GENOMIC DNA]</scope>
    <source>
        <strain evidence="2">ATCC BAA-887 / DSM 12427 / ZAS-2</strain>
    </source>
</reference>
<evidence type="ECO:0000313" key="1">
    <source>
        <dbReference type="EMBL" id="AEF85262.1"/>
    </source>
</evidence>
<accession>F5YN33</accession>
<proteinExistence type="predicted"/>
<dbReference type="EMBL" id="CP001843">
    <property type="protein sequence ID" value="AEF85262.1"/>
    <property type="molecule type" value="Genomic_DNA"/>
</dbReference>
<keyword evidence="2" id="KW-1185">Reference proteome</keyword>
<organism evidence="1 2">
    <name type="scientific">Treponema primitia (strain ATCC BAA-887 / DSM 12427 / ZAS-2)</name>
    <dbReference type="NCBI Taxonomy" id="545694"/>
    <lineage>
        <taxon>Bacteria</taxon>
        <taxon>Pseudomonadati</taxon>
        <taxon>Spirochaetota</taxon>
        <taxon>Spirochaetia</taxon>
        <taxon>Spirochaetales</taxon>
        <taxon>Treponemataceae</taxon>
        <taxon>Treponema</taxon>
    </lineage>
</organism>
<sequence>MKQSRFSKYILQFKANPYSAKITISQITYIIRNIKCKTLYSGYAFYYSFFAKIKQDDVS</sequence>
<evidence type="ECO:0000313" key="2">
    <source>
        <dbReference type="Proteomes" id="UP000009223"/>
    </source>
</evidence>
<gene>
    <name evidence="1" type="ordered locus">TREPR_0346</name>
</gene>
<dbReference type="STRING" id="545694.TREPR_0346"/>
<dbReference type="KEGG" id="tpi:TREPR_0346"/>
<reference evidence="2" key="1">
    <citation type="submission" date="2009-12" db="EMBL/GenBank/DDBJ databases">
        <title>Complete sequence of Treponema primitia strain ZAS-2.</title>
        <authorList>
            <person name="Tetu S.G."/>
            <person name="Matson E."/>
            <person name="Ren Q."/>
            <person name="Seshadri R."/>
            <person name="Elbourne L."/>
            <person name="Hassan K.A."/>
            <person name="Durkin A."/>
            <person name="Radune D."/>
            <person name="Mohamoud Y."/>
            <person name="Shay R."/>
            <person name="Jin S."/>
            <person name="Zhang X."/>
            <person name="Lucey K."/>
            <person name="Ballor N.R."/>
            <person name="Ottesen E."/>
            <person name="Rosenthal R."/>
            <person name="Allen A."/>
            <person name="Leadbetter J.R."/>
            <person name="Paulsen I.T."/>
        </authorList>
    </citation>
    <scope>NUCLEOTIDE SEQUENCE [LARGE SCALE GENOMIC DNA]</scope>
    <source>
        <strain evidence="2">ATCC BAA-887 / DSM 12427 / ZAS-2</strain>
    </source>
</reference>
<dbReference type="AlphaFoldDB" id="F5YN33"/>
<dbReference type="Proteomes" id="UP000009223">
    <property type="component" value="Chromosome"/>
</dbReference>
<protein>
    <submittedName>
        <fullName evidence="1">Uncharacterized protein</fullName>
    </submittedName>
</protein>
<name>F5YN33_TREPZ</name>
<dbReference type="HOGENOM" id="CLU_2959516_0_0_12"/>